<reference evidence="10 11" key="1">
    <citation type="journal article" date="2015" name="Stand. Genomic Sci.">
        <title>Genome sequence and description of the mosquitocidal and heavy metal tolerant strain Lysinibacillus sphaericus CBAM5.</title>
        <authorList>
            <person name="Pena-Montenegro T.D."/>
            <person name="Lozano L."/>
            <person name="Dussan J."/>
        </authorList>
    </citation>
    <scope>NUCLEOTIDE SEQUENCE [LARGE SCALE GENOMIC DNA]</scope>
    <source>
        <strain evidence="10">CBAM5</strain>
    </source>
</reference>
<evidence type="ECO:0000256" key="9">
    <source>
        <dbReference type="ARBA" id="ARBA00030321"/>
    </source>
</evidence>
<keyword evidence="4" id="KW-0178">Competence</keyword>
<keyword evidence="2" id="KW-0964">Secreted</keyword>
<keyword evidence="5" id="KW-0449">Lipoprotein</keyword>
<evidence type="ECO:0000256" key="8">
    <source>
        <dbReference type="ARBA" id="ARBA00029545"/>
    </source>
</evidence>
<protein>
    <recommendedName>
        <fullName evidence="8">ComX pheromone</fullName>
    </recommendedName>
    <alternativeName>
        <fullName evidence="9">Competence pheromone</fullName>
    </alternativeName>
</protein>
<evidence type="ECO:0000256" key="5">
    <source>
        <dbReference type="ARBA" id="ARBA00023288"/>
    </source>
</evidence>
<evidence type="ECO:0000256" key="4">
    <source>
        <dbReference type="ARBA" id="ARBA00023287"/>
    </source>
</evidence>
<dbReference type="GO" id="GO:0005186">
    <property type="term" value="F:pheromone activity"/>
    <property type="evidence" value="ECO:0007669"/>
    <property type="project" value="UniProtKB-KW"/>
</dbReference>
<name>W7S098_LYSSH</name>
<proteinExistence type="predicted"/>
<evidence type="ECO:0000313" key="11">
    <source>
        <dbReference type="Proteomes" id="UP000023555"/>
    </source>
</evidence>
<comment type="caution">
    <text evidence="10">The sequence shown here is derived from an EMBL/GenBank/DDBJ whole genome shotgun (WGS) entry which is preliminary data.</text>
</comment>
<keyword evidence="6" id="KW-0636">Prenylation</keyword>
<dbReference type="EMBL" id="AYKQ01000009">
    <property type="protein sequence ID" value="EWH32990.1"/>
    <property type="molecule type" value="Genomic_DNA"/>
</dbReference>
<accession>W7S098</accession>
<dbReference type="InterPro" id="IPR009233">
    <property type="entry name" value="Competence_ComX_Bacillus"/>
</dbReference>
<evidence type="ECO:0000256" key="2">
    <source>
        <dbReference type="ARBA" id="ARBA00022525"/>
    </source>
</evidence>
<evidence type="ECO:0000256" key="1">
    <source>
        <dbReference type="ARBA" id="ARBA00004613"/>
    </source>
</evidence>
<gene>
    <name evidence="10" type="ORF">P799_13075</name>
</gene>
<evidence type="ECO:0000256" key="3">
    <source>
        <dbReference type="ARBA" id="ARBA00023044"/>
    </source>
</evidence>
<evidence type="ECO:0000256" key="7">
    <source>
        <dbReference type="ARBA" id="ARBA00029483"/>
    </source>
</evidence>
<comment type="subcellular location">
    <subcellularLocation>
        <location evidence="1">Secreted</location>
    </subcellularLocation>
</comment>
<dbReference type="GO" id="GO:0005576">
    <property type="term" value="C:extracellular region"/>
    <property type="evidence" value="ECO:0007669"/>
    <property type="project" value="UniProtKB-SubCell"/>
</dbReference>
<evidence type="ECO:0000256" key="6">
    <source>
        <dbReference type="ARBA" id="ARBA00023289"/>
    </source>
</evidence>
<dbReference type="Pfam" id="PF05952">
    <property type="entry name" value="ComX"/>
    <property type="match status" value="1"/>
</dbReference>
<keyword evidence="3" id="KW-0588">Pheromone</keyword>
<dbReference type="Proteomes" id="UP000023555">
    <property type="component" value="Unassembled WGS sequence"/>
</dbReference>
<sequence length="68" mass="7980">MDNNSNYKKLMKWSDFMINMVQYLEQNPSLVTLLKEKKASLVGVTELEQKAILDSFDEDVCLESTIWY</sequence>
<dbReference type="GO" id="GO:0030420">
    <property type="term" value="P:establishment of competence for transformation"/>
    <property type="evidence" value="ECO:0007669"/>
    <property type="project" value="UniProtKB-KW"/>
</dbReference>
<comment type="subunit">
    <text evidence="7">Interacts directly with the sensor histidine kinase ComP and stimulates its activity.</text>
</comment>
<organism evidence="10 11">
    <name type="scientific">Lysinibacillus sphaericus CBAM5</name>
    <dbReference type="NCBI Taxonomy" id="1400869"/>
    <lineage>
        <taxon>Bacteria</taxon>
        <taxon>Bacillati</taxon>
        <taxon>Bacillota</taxon>
        <taxon>Bacilli</taxon>
        <taxon>Bacillales</taxon>
        <taxon>Bacillaceae</taxon>
        <taxon>Lysinibacillus</taxon>
    </lineage>
</organism>
<dbReference type="HOGENOM" id="CLU_204562_0_0_9"/>
<evidence type="ECO:0000313" key="10">
    <source>
        <dbReference type="EMBL" id="EWH32990.1"/>
    </source>
</evidence>
<dbReference type="AlphaFoldDB" id="W7S098"/>